<evidence type="ECO:0000313" key="2">
    <source>
        <dbReference type="Proteomes" id="UP000693970"/>
    </source>
</evidence>
<gene>
    <name evidence="1" type="ORF">IV203_014834</name>
</gene>
<name>A0A9K3L9Y9_9STRA</name>
<keyword evidence="2" id="KW-1185">Reference proteome</keyword>
<accession>A0A9K3L9Y9</accession>
<reference evidence="1" key="2">
    <citation type="submission" date="2021-04" db="EMBL/GenBank/DDBJ databases">
        <authorList>
            <person name="Podell S."/>
        </authorList>
    </citation>
    <scope>NUCLEOTIDE SEQUENCE</scope>
    <source>
        <strain evidence="1">Hildebrandi</strain>
    </source>
</reference>
<comment type="caution">
    <text evidence="1">The sequence shown here is derived from an EMBL/GenBank/DDBJ whole genome shotgun (WGS) entry which is preliminary data.</text>
</comment>
<protein>
    <submittedName>
        <fullName evidence="1">Uncharacterized protein</fullName>
    </submittedName>
</protein>
<dbReference type="EMBL" id="JAGRRH010000014">
    <property type="protein sequence ID" value="KAG7358247.1"/>
    <property type="molecule type" value="Genomic_DNA"/>
</dbReference>
<proteinExistence type="predicted"/>
<sequence>MKSLEVMAATPPPPTRTSRRKLVIRFSISTAAIHTIVVTCIASSSPKGPDMPAGSAPTFPAATGVTELDKDLNNATVMIDDLIENHIENHELESHEDADEEK</sequence>
<dbReference type="AlphaFoldDB" id="A0A9K3L9Y9"/>
<dbReference type="Proteomes" id="UP000693970">
    <property type="component" value="Unassembled WGS sequence"/>
</dbReference>
<reference evidence="1" key="1">
    <citation type="journal article" date="2021" name="Sci. Rep.">
        <title>Diploid genomic architecture of Nitzschia inconspicua, an elite biomass production diatom.</title>
        <authorList>
            <person name="Oliver A."/>
            <person name="Podell S."/>
            <person name="Pinowska A."/>
            <person name="Traller J.C."/>
            <person name="Smith S.R."/>
            <person name="McClure R."/>
            <person name="Beliaev A."/>
            <person name="Bohutskyi P."/>
            <person name="Hill E.A."/>
            <person name="Rabines A."/>
            <person name="Zheng H."/>
            <person name="Allen L.Z."/>
            <person name="Kuo A."/>
            <person name="Grigoriev I.V."/>
            <person name="Allen A.E."/>
            <person name="Hazlebeck D."/>
            <person name="Allen E.E."/>
        </authorList>
    </citation>
    <scope>NUCLEOTIDE SEQUENCE</scope>
    <source>
        <strain evidence="1">Hildebrandi</strain>
    </source>
</reference>
<evidence type="ECO:0000313" key="1">
    <source>
        <dbReference type="EMBL" id="KAG7358247.1"/>
    </source>
</evidence>
<organism evidence="1 2">
    <name type="scientific">Nitzschia inconspicua</name>
    <dbReference type="NCBI Taxonomy" id="303405"/>
    <lineage>
        <taxon>Eukaryota</taxon>
        <taxon>Sar</taxon>
        <taxon>Stramenopiles</taxon>
        <taxon>Ochrophyta</taxon>
        <taxon>Bacillariophyta</taxon>
        <taxon>Bacillariophyceae</taxon>
        <taxon>Bacillariophycidae</taxon>
        <taxon>Bacillariales</taxon>
        <taxon>Bacillariaceae</taxon>
        <taxon>Nitzschia</taxon>
    </lineage>
</organism>